<sequence length="302" mass="34226">MGLNHRKNEHNLHTAIPLLDNVGQIEGWYKFDDAYLSPSVLYTSFPPSTKLTIGSRQLEIDRAVPVKVRLLEEDEDYHFWCKKKQHSQRINCGEYHKDFGDVEVGYSFSSPQTHIWFAGYAIHTECFENLYLSSHCASLRITPEHVIPPGHNGPAPGQFSLRDLPITKSLFQMVVEEGADFPIYATAVPKRVETSHGYITEMVPTAEFVNDCERDIIKREAYDVGVGISHASDPTQYPPTFPPVKPFEHPSLFWSFIHNELLKKRLARDVSSPLPHCGCTPPSMVVPLPVWLCSPLPVWLCS</sequence>
<organism evidence="1 2">
    <name type="scientific">Gregarina niphandrodes</name>
    <name type="common">Septate eugregarine</name>
    <dbReference type="NCBI Taxonomy" id="110365"/>
    <lineage>
        <taxon>Eukaryota</taxon>
        <taxon>Sar</taxon>
        <taxon>Alveolata</taxon>
        <taxon>Apicomplexa</taxon>
        <taxon>Conoidasida</taxon>
        <taxon>Gregarinasina</taxon>
        <taxon>Eugregarinorida</taxon>
        <taxon>Gregarinidae</taxon>
        <taxon>Gregarina</taxon>
    </lineage>
</organism>
<dbReference type="GeneID" id="22914195"/>
<dbReference type="Proteomes" id="UP000019763">
    <property type="component" value="Unassembled WGS sequence"/>
</dbReference>
<dbReference type="EMBL" id="AFNH02000875">
    <property type="protein sequence ID" value="EZG55112.1"/>
    <property type="molecule type" value="Genomic_DNA"/>
</dbReference>
<protein>
    <submittedName>
        <fullName evidence="1">Uncharacterized protein</fullName>
    </submittedName>
</protein>
<keyword evidence="2" id="KW-1185">Reference proteome</keyword>
<evidence type="ECO:0000313" key="2">
    <source>
        <dbReference type="Proteomes" id="UP000019763"/>
    </source>
</evidence>
<comment type="caution">
    <text evidence="1">The sequence shown here is derived from an EMBL/GenBank/DDBJ whole genome shotgun (WGS) entry which is preliminary data.</text>
</comment>
<evidence type="ECO:0000313" key="1">
    <source>
        <dbReference type="EMBL" id="EZG55112.1"/>
    </source>
</evidence>
<name>A0A023B2N8_GRENI</name>
<dbReference type="RefSeq" id="XP_011131774.1">
    <property type="nucleotide sequence ID" value="XM_011133472.1"/>
</dbReference>
<reference evidence="1" key="1">
    <citation type="submission" date="2013-12" db="EMBL/GenBank/DDBJ databases">
        <authorList>
            <person name="Omoto C.K."/>
            <person name="Sibley D."/>
            <person name="Venepally P."/>
            <person name="Hadjithomas M."/>
            <person name="Karamycheva S."/>
            <person name="Brunk B."/>
            <person name="Roos D."/>
            <person name="Caler E."/>
            <person name="Lorenzi H."/>
        </authorList>
    </citation>
    <scope>NUCLEOTIDE SEQUENCE</scope>
</reference>
<dbReference type="AlphaFoldDB" id="A0A023B2N8"/>
<dbReference type="OrthoDB" id="10281959at2759"/>
<proteinExistence type="predicted"/>
<accession>A0A023B2N8</accession>
<dbReference type="VEuPathDB" id="CryptoDB:GNI_117860"/>
<gene>
    <name evidence="1" type="ORF">GNI_117860</name>
</gene>